<reference evidence="1" key="1">
    <citation type="journal article" date="2014" name="Int. J. Syst. Evol. Microbiol.">
        <title>Complete genome sequence of Corynebacterium casei LMG S-19264T (=DSM 44701T), isolated from a smear-ripened cheese.</title>
        <authorList>
            <consortium name="US DOE Joint Genome Institute (JGI-PGF)"/>
            <person name="Walter F."/>
            <person name="Albersmeier A."/>
            <person name="Kalinowski J."/>
            <person name="Ruckert C."/>
        </authorList>
    </citation>
    <scope>NUCLEOTIDE SEQUENCE</scope>
    <source>
        <strain evidence="1">CGMCC 1.15760</strain>
    </source>
</reference>
<accession>A0A917G996</accession>
<dbReference type="SUPFAM" id="SSF54637">
    <property type="entry name" value="Thioesterase/thiol ester dehydrase-isomerase"/>
    <property type="match status" value="1"/>
</dbReference>
<dbReference type="EMBL" id="BMJT01000009">
    <property type="protein sequence ID" value="GGG29745.1"/>
    <property type="molecule type" value="Genomic_DNA"/>
</dbReference>
<dbReference type="Gene3D" id="3.10.129.10">
    <property type="entry name" value="Hotdog Thioesterase"/>
    <property type="match status" value="1"/>
</dbReference>
<sequence>MLHKNSKIGRSCNALVIGEKMHITEQITDQDLLLYLGLTNDNNPLFIQHDYAQNTIYKQPVVPPIVLNGIVFTAISKFLPGPGSYITVEQSKYIAPVYHYEIVELTLEVVTIDVANNEAGISFMMVNEKKQSVMEGLITVAPPQS</sequence>
<name>A0A917G996_9BACI</name>
<protein>
    <submittedName>
        <fullName evidence="1">Enoyl-CoA hydratase</fullName>
    </submittedName>
</protein>
<evidence type="ECO:0000313" key="1">
    <source>
        <dbReference type="EMBL" id="GGG29745.1"/>
    </source>
</evidence>
<gene>
    <name evidence="1" type="ORF">GCM10007425_25460</name>
</gene>
<dbReference type="InterPro" id="IPR052342">
    <property type="entry name" value="MCH/BMMD"/>
</dbReference>
<proteinExistence type="predicted"/>
<dbReference type="InterPro" id="IPR029069">
    <property type="entry name" value="HotDog_dom_sf"/>
</dbReference>
<reference evidence="1" key="2">
    <citation type="submission" date="2020-09" db="EMBL/GenBank/DDBJ databases">
        <authorList>
            <person name="Sun Q."/>
            <person name="Zhou Y."/>
        </authorList>
    </citation>
    <scope>NUCLEOTIDE SEQUENCE</scope>
    <source>
        <strain evidence="1">CGMCC 1.15760</strain>
    </source>
</reference>
<dbReference type="Proteomes" id="UP000616608">
    <property type="component" value="Unassembled WGS sequence"/>
</dbReference>
<evidence type="ECO:0000313" key="2">
    <source>
        <dbReference type="Proteomes" id="UP000616608"/>
    </source>
</evidence>
<keyword evidence="2" id="KW-1185">Reference proteome</keyword>
<organism evidence="1 2">
    <name type="scientific">Lysinibacillus alkalisoli</name>
    <dbReference type="NCBI Taxonomy" id="1911548"/>
    <lineage>
        <taxon>Bacteria</taxon>
        <taxon>Bacillati</taxon>
        <taxon>Bacillota</taxon>
        <taxon>Bacilli</taxon>
        <taxon>Bacillales</taxon>
        <taxon>Bacillaceae</taxon>
        <taxon>Lysinibacillus</taxon>
    </lineage>
</organism>
<dbReference type="PANTHER" id="PTHR43664">
    <property type="entry name" value="MONOAMINE OXIDASE-RELATED"/>
    <property type="match status" value="1"/>
</dbReference>
<dbReference type="PANTHER" id="PTHR43664:SF1">
    <property type="entry name" value="BETA-METHYLMALYL-COA DEHYDRATASE"/>
    <property type="match status" value="1"/>
</dbReference>
<comment type="caution">
    <text evidence="1">The sequence shown here is derived from an EMBL/GenBank/DDBJ whole genome shotgun (WGS) entry which is preliminary data.</text>
</comment>
<dbReference type="AlphaFoldDB" id="A0A917G996"/>